<dbReference type="Proteomes" id="UP000582643">
    <property type="component" value="Unassembled WGS sequence"/>
</dbReference>
<comment type="caution">
    <text evidence="1">The sequence shown here is derived from an EMBL/GenBank/DDBJ whole genome shotgun (WGS) entry which is preliminary data.</text>
</comment>
<reference evidence="1 2" key="1">
    <citation type="submission" date="2020-08" db="EMBL/GenBank/DDBJ databases">
        <title>Genomic Encyclopedia of Type Strains, Phase III (KMG-III): the genomes of soil and plant-associated and newly described type strains.</title>
        <authorList>
            <person name="Whitman W."/>
        </authorList>
    </citation>
    <scope>NUCLEOTIDE SEQUENCE [LARGE SCALE GENOMIC DNA]</scope>
    <source>
        <strain evidence="1 2">SFB5A</strain>
    </source>
</reference>
<organism evidence="1 2">
    <name type="scientific">Streptomyces nymphaeiformis</name>
    <dbReference type="NCBI Taxonomy" id="2663842"/>
    <lineage>
        <taxon>Bacteria</taxon>
        <taxon>Bacillati</taxon>
        <taxon>Actinomycetota</taxon>
        <taxon>Actinomycetes</taxon>
        <taxon>Kitasatosporales</taxon>
        <taxon>Streptomycetaceae</taxon>
        <taxon>Streptomyces</taxon>
    </lineage>
</organism>
<keyword evidence="2" id="KW-1185">Reference proteome</keyword>
<dbReference type="RefSeq" id="WP_184932313.1">
    <property type="nucleotide sequence ID" value="NZ_JACHJY010000009.1"/>
</dbReference>
<evidence type="ECO:0000313" key="2">
    <source>
        <dbReference type="Proteomes" id="UP000582643"/>
    </source>
</evidence>
<protein>
    <submittedName>
        <fullName evidence="1">Uncharacterized protein</fullName>
    </submittedName>
</protein>
<evidence type="ECO:0000313" key="1">
    <source>
        <dbReference type="EMBL" id="MBB4985161.1"/>
    </source>
</evidence>
<proteinExistence type="predicted"/>
<dbReference type="AlphaFoldDB" id="A0A7W7U540"/>
<accession>A0A7W7U540</accession>
<name>A0A7W7U540_9ACTN</name>
<sequence>MTEHMLALAPSVSVLTLVVTLAGAVARPFRLPEATFALPAALTASTVALWASPQMSGG</sequence>
<dbReference type="EMBL" id="JACHJY010000009">
    <property type="protein sequence ID" value="MBB4985161.1"/>
    <property type="molecule type" value="Genomic_DNA"/>
</dbReference>
<gene>
    <name evidence="1" type="ORF">GGE06_006111</name>
</gene>